<evidence type="ECO:0000313" key="3">
    <source>
        <dbReference type="Proteomes" id="UP001066276"/>
    </source>
</evidence>
<proteinExistence type="predicted"/>
<evidence type="ECO:0000256" key="1">
    <source>
        <dbReference type="SAM" id="MobiDB-lite"/>
    </source>
</evidence>
<feature type="compositionally biased region" description="Basic and acidic residues" evidence="1">
    <location>
        <begin position="305"/>
        <end position="314"/>
    </location>
</feature>
<comment type="caution">
    <text evidence="2">The sequence shown here is derived from an EMBL/GenBank/DDBJ whole genome shotgun (WGS) entry which is preliminary data.</text>
</comment>
<sequence length="353" mass="37726">MECRFAGNGFWEAEAVELRHLLNRISTGACCMPEIRHHGPHEGESKWYNTGGGAVWVVKRLQKRAVDFYTRSAEDWLQRVAKFIAQLGTQEVDMAPKAARNFGDKGEGALITSAGNISGDAGFTGRRPVSEVIQRGGKNTGGAAKEGKGTTSAPQADSRGKGKTQPAIRSLLTSSLLENSSECSLPPSTDTLVCAKETFESSSEETVKTRESKERFLESNPSLIRIQGAEVRPTKASDNADQAKECNGGSMHPQSLESNGATQDSQDGANTLPVQCSGNSTKGIDDAINSEVEVRKIGKSKKSKKGSDCTKDGGSKFYSLTEDSESTSSGCNQCATVGSTLSQKAQHLRQSPR</sequence>
<name>A0AAV7T386_PLEWA</name>
<organism evidence="2 3">
    <name type="scientific">Pleurodeles waltl</name>
    <name type="common">Iberian ribbed newt</name>
    <dbReference type="NCBI Taxonomy" id="8319"/>
    <lineage>
        <taxon>Eukaryota</taxon>
        <taxon>Metazoa</taxon>
        <taxon>Chordata</taxon>
        <taxon>Craniata</taxon>
        <taxon>Vertebrata</taxon>
        <taxon>Euteleostomi</taxon>
        <taxon>Amphibia</taxon>
        <taxon>Batrachia</taxon>
        <taxon>Caudata</taxon>
        <taxon>Salamandroidea</taxon>
        <taxon>Salamandridae</taxon>
        <taxon>Pleurodelinae</taxon>
        <taxon>Pleurodeles</taxon>
    </lineage>
</organism>
<feature type="compositionally biased region" description="Basic and acidic residues" evidence="1">
    <location>
        <begin position="205"/>
        <end position="217"/>
    </location>
</feature>
<gene>
    <name evidence="2" type="ORF">NDU88_002435</name>
</gene>
<feature type="region of interest" description="Disordered" evidence="1">
    <location>
        <begin position="133"/>
        <end position="166"/>
    </location>
</feature>
<reference evidence="2" key="1">
    <citation type="journal article" date="2022" name="bioRxiv">
        <title>Sequencing and chromosome-scale assembly of the giantPleurodeles waltlgenome.</title>
        <authorList>
            <person name="Brown T."/>
            <person name="Elewa A."/>
            <person name="Iarovenko S."/>
            <person name="Subramanian E."/>
            <person name="Araus A.J."/>
            <person name="Petzold A."/>
            <person name="Susuki M."/>
            <person name="Suzuki K.-i.T."/>
            <person name="Hayashi T."/>
            <person name="Toyoda A."/>
            <person name="Oliveira C."/>
            <person name="Osipova E."/>
            <person name="Leigh N.D."/>
            <person name="Simon A."/>
            <person name="Yun M.H."/>
        </authorList>
    </citation>
    <scope>NUCLEOTIDE SEQUENCE</scope>
    <source>
        <strain evidence="2">20211129_DDA</strain>
        <tissue evidence="2">Liver</tissue>
    </source>
</reference>
<evidence type="ECO:0000313" key="2">
    <source>
        <dbReference type="EMBL" id="KAJ1170561.1"/>
    </source>
</evidence>
<protein>
    <submittedName>
        <fullName evidence="2">Uncharacterized protein</fullName>
    </submittedName>
</protein>
<feature type="compositionally biased region" description="Polar residues" evidence="1">
    <location>
        <begin position="252"/>
        <end position="282"/>
    </location>
</feature>
<feature type="region of interest" description="Disordered" evidence="1">
    <location>
        <begin position="198"/>
        <end position="332"/>
    </location>
</feature>
<accession>A0AAV7T386</accession>
<dbReference type="AlphaFoldDB" id="A0AAV7T386"/>
<dbReference type="Proteomes" id="UP001066276">
    <property type="component" value="Chromosome 4_1"/>
</dbReference>
<dbReference type="EMBL" id="JANPWB010000007">
    <property type="protein sequence ID" value="KAJ1170561.1"/>
    <property type="molecule type" value="Genomic_DNA"/>
</dbReference>
<keyword evidence="3" id="KW-1185">Reference proteome</keyword>